<dbReference type="EMBL" id="BPPX01000040">
    <property type="protein sequence ID" value="GJC89317.1"/>
    <property type="molecule type" value="Genomic_DNA"/>
</dbReference>
<proteinExistence type="predicted"/>
<evidence type="ECO:0000256" key="1">
    <source>
        <dbReference type="SAM" id="MobiDB-lite"/>
    </source>
</evidence>
<dbReference type="Proteomes" id="UP001055172">
    <property type="component" value="Unassembled WGS sequence"/>
</dbReference>
<evidence type="ECO:0000313" key="2">
    <source>
        <dbReference type="EMBL" id="GJC89317.1"/>
    </source>
</evidence>
<name>A0AA37GYF1_9PEZI</name>
<organism evidence="2 3">
    <name type="scientific">Colletotrichum liriopes</name>
    <dbReference type="NCBI Taxonomy" id="708192"/>
    <lineage>
        <taxon>Eukaryota</taxon>
        <taxon>Fungi</taxon>
        <taxon>Dikarya</taxon>
        <taxon>Ascomycota</taxon>
        <taxon>Pezizomycotina</taxon>
        <taxon>Sordariomycetes</taxon>
        <taxon>Hypocreomycetidae</taxon>
        <taxon>Glomerellales</taxon>
        <taxon>Glomerellaceae</taxon>
        <taxon>Colletotrichum</taxon>
        <taxon>Colletotrichum spaethianum species complex</taxon>
    </lineage>
</organism>
<evidence type="ECO:0000313" key="3">
    <source>
        <dbReference type="Proteomes" id="UP001055172"/>
    </source>
</evidence>
<dbReference type="AlphaFoldDB" id="A0AA37GYF1"/>
<feature type="compositionally biased region" description="Polar residues" evidence="1">
    <location>
        <begin position="42"/>
        <end position="58"/>
    </location>
</feature>
<reference evidence="2 3" key="1">
    <citation type="submission" date="2021-07" db="EMBL/GenBank/DDBJ databases">
        <title>Genome data of Colletotrichum spaethianum.</title>
        <authorList>
            <person name="Utami Y.D."/>
            <person name="Hiruma K."/>
        </authorList>
    </citation>
    <scope>NUCLEOTIDE SEQUENCE [LARGE SCALE GENOMIC DNA]</scope>
    <source>
        <strain evidence="2 3">MAFF 242679</strain>
    </source>
</reference>
<gene>
    <name evidence="2" type="ORF">ColLi_12155</name>
</gene>
<feature type="region of interest" description="Disordered" evidence="1">
    <location>
        <begin position="39"/>
        <end position="83"/>
    </location>
</feature>
<sequence length="141" mass="15262">MAETVASRIEGMPAVVNGDMGVYAKETVPDEPEDRYMLATSDAASTEETNKNTVTSMGEATESKKSRIASRVSKAKGKSPAHITYGIQREEDHRLKRSSTVGQCIVDRSVASGVNSTIAVFLIIVKAVFNKTDFYSINSLI</sequence>
<keyword evidence="3" id="KW-1185">Reference proteome</keyword>
<protein>
    <submittedName>
        <fullName evidence="2">Uncharacterized protein</fullName>
    </submittedName>
</protein>
<accession>A0AA37GYF1</accession>
<comment type="caution">
    <text evidence="2">The sequence shown here is derived from an EMBL/GenBank/DDBJ whole genome shotgun (WGS) entry which is preliminary data.</text>
</comment>